<comment type="caution">
    <text evidence="1">The sequence shown here is derived from an EMBL/GenBank/DDBJ whole genome shotgun (WGS) entry which is preliminary data.</text>
</comment>
<accession>A0A5C8KAX9</accession>
<proteinExistence type="predicted"/>
<organism evidence="1 2">
    <name type="scientific">Pontibacter qinzhouensis</name>
    <dbReference type="NCBI Taxonomy" id="2603253"/>
    <lineage>
        <taxon>Bacteria</taxon>
        <taxon>Pseudomonadati</taxon>
        <taxon>Bacteroidota</taxon>
        <taxon>Cytophagia</taxon>
        <taxon>Cytophagales</taxon>
        <taxon>Hymenobacteraceae</taxon>
        <taxon>Pontibacter</taxon>
    </lineage>
</organism>
<gene>
    <name evidence="1" type="ORF">FVR03_01120</name>
</gene>
<protein>
    <submittedName>
        <fullName evidence="1">Uncharacterized protein</fullName>
    </submittedName>
</protein>
<evidence type="ECO:0000313" key="2">
    <source>
        <dbReference type="Proteomes" id="UP000321926"/>
    </source>
</evidence>
<dbReference type="Proteomes" id="UP000321926">
    <property type="component" value="Unassembled WGS sequence"/>
</dbReference>
<sequence>MTPKQKENYNKMLLTLKMIAKGYGTTAQIRKNSERDYGLDYEEALEMAYENIQQDAKNCVKGIKLL</sequence>
<dbReference type="EMBL" id="VRTY01000003">
    <property type="protein sequence ID" value="TXK52344.1"/>
    <property type="molecule type" value="Genomic_DNA"/>
</dbReference>
<reference evidence="1 2" key="1">
    <citation type="submission" date="2019-08" db="EMBL/GenBank/DDBJ databases">
        <authorList>
            <person name="Shi S."/>
        </authorList>
    </citation>
    <scope>NUCLEOTIDE SEQUENCE [LARGE SCALE GENOMIC DNA]</scope>
    <source>
        <strain evidence="1 2">GY10130</strain>
    </source>
</reference>
<dbReference type="AlphaFoldDB" id="A0A5C8KAX9"/>
<keyword evidence="2" id="KW-1185">Reference proteome</keyword>
<name>A0A5C8KAX9_9BACT</name>
<evidence type="ECO:0000313" key="1">
    <source>
        <dbReference type="EMBL" id="TXK52344.1"/>
    </source>
</evidence>
<dbReference type="RefSeq" id="WP_147919916.1">
    <property type="nucleotide sequence ID" value="NZ_VRTY01000003.1"/>
</dbReference>
<dbReference type="OrthoDB" id="1495793at2"/>